<dbReference type="InterPro" id="IPR045109">
    <property type="entry name" value="LSDs-like"/>
</dbReference>
<dbReference type="Proteomes" id="UP001163846">
    <property type="component" value="Unassembled WGS sequence"/>
</dbReference>
<feature type="region of interest" description="Disordered" evidence="4">
    <location>
        <begin position="504"/>
        <end position="571"/>
    </location>
</feature>
<keyword evidence="7" id="KW-1185">Reference proteome</keyword>
<evidence type="ECO:0000256" key="3">
    <source>
        <dbReference type="ARBA" id="ARBA00023242"/>
    </source>
</evidence>
<organism evidence="6 7">
    <name type="scientific">Lentinula raphanica</name>
    <dbReference type="NCBI Taxonomy" id="153919"/>
    <lineage>
        <taxon>Eukaryota</taxon>
        <taxon>Fungi</taxon>
        <taxon>Dikarya</taxon>
        <taxon>Basidiomycota</taxon>
        <taxon>Agaricomycotina</taxon>
        <taxon>Agaricomycetes</taxon>
        <taxon>Agaricomycetidae</taxon>
        <taxon>Agaricales</taxon>
        <taxon>Marasmiineae</taxon>
        <taxon>Omphalotaceae</taxon>
        <taxon>Lentinula</taxon>
    </lineage>
</organism>
<dbReference type="Gene3D" id="2.60.120.650">
    <property type="entry name" value="Cupin"/>
    <property type="match status" value="1"/>
</dbReference>
<reference evidence="6" key="1">
    <citation type="submission" date="2022-08" db="EMBL/GenBank/DDBJ databases">
        <authorList>
            <consortium name="DOE Joint Genome Institute"/>
            <person name="Min B."/>
            <person name="Riley R."/>
            <person name="Sierra-Patev S."/>
            <person name="Naranjo-Ortiz M."/>
            <person name="Looney B."/>
            <person name="Konkel Z."/>
            <person name="Slot J.C."/>
            <person name="Sakamoto Y."/>
            <person name="Steenwyk J.L."/>
            <person name="Rokas A."/>
            <person name="Carro J."/>
            <person name="Camarero S."/>
            <person name="Ferreira P."/>
            <person name="Molpeceres G."/>
            <person name="Ruiz-Duenas F.J."/>
            <person name="Serrano A."/>
            <person name="Henrissat B."/>
            <person name="Drula E."/>
            <person name="Hughes K.W."/>
            <person name="Mata J.L."/>
            <person name="Ishikawa N.K."/>
            <person name="Vargas-Isla R."/>
            <person name="Ushijima S."/>
            <person name="Smith C.A."/>
            <person name="Ahrendt S."/>
            <person name="Andreopoulos W."/>
            <person name="He G."/>
            <person name="Labutti K."/>
            <person name="Lipzen A."/>
            <person name="Ng V."/>
            <person name="Sandor L."/>
            <person name="Barry K."/>
            <person name="Martinez A.T."/>
            <person name="Xiao Y."/>
            <person name="Gibbons J.G."/>
            <person name="Terashima K."/>
            <person name="Hibbett D.S."/>
            <person name="Grigoriev I.V."/>
        </authorList>
    </citation>
    <scope>NUCLEOTIDE SEQUENCE</scope>
    <source>
        <strain evidence="6">TFB9207</strain>
    </source>
</reference>
<comment type="caution">
    <text evidence="6">The sequence shown here is derived from an EMBL/GenBank/DDBJ whole genome shotgun (WGS) entry which is preliminary data.</text>
</comment>
<dbReference type="PANTHER" id="PTHR12549">
    <property type="entry name" value="JMJC DOMAIN-CONTAINING HISTONE DEMETHYLATION PROTEIN"/>
    <property type="match status" value="1"/>
</dbReference>
<sequence length="1074" mass="121395">MSISHQAQMLFNRGPISTTHKKTELSQILNPEAQNLRPAEFPDLGENSPGYNYRSISVGHGLPSQRQWDSRNHTGRSSSQNEYATDEYYTTGTMERWETNGERAQPAAVSADRDYPNQLPHVSPSAFLNHNHHHPTMYYDPGQNPHSQLQMTERVSSRILAQNLSPTAATNPHNANDQQSGATSSRKRTSPPEENEPSQPKKAKKPPSTTPSKRGFTKKKRSETAALQAQNAYLVPGVTYVPEKNQEPISENRMRMLQAEESTAFGAATLTPELQTARCMSSKYKVEDFPRCVSCTRRWAGDTCRFQGIRIFMKNEKKEVVGMGFVNNQKAEKQAMEFPKVWNAELSDKDLQRTMRVTAKQVLPILLQEQKHVNTQQIIYRPRESDVRATCDTCMTSLFCCSWMCRLCGREACADCYEEFVALTSDPNADLRRSNSSMTPELEAQMAARIAAQQSLKEKQNHSKPFFLSCTKRAEHRAAEFTPVSRFCLRELEEAIRDMKAVLQEEQQEDRTSDERWDNGVPQSRSSTASDSTGVNTPPEIGVPPSTAFASAGPEKERPYPNGQLDPEQQSYYNQPYRPYQYSTQSYPQQQPYVSQLQTAHGHLSSLLNHQQPQSSQSQQSIQEPYPTGTSDLSQSQPTRYEYSHYHDPLHGSEAGVPQPTSSLSIHSQSIHSISDATPAPQSSSTISHDLYLPPSHCSEIPLHQIPVYSFDALTSTVFQRIWKKSTPILVREVGQRFRIRWTPEYFIKEYGDQGCLIIECQKDTNRRVTVGEFFSQFGKYAERQTAPPEGGSSSEGSSDLNDQTRPGSISDKGDIWKLKDWPSSADFKITFPELYEDFSQAVPIPDYVRRDGKLNIASHFPQNAVAPDLGPKMYNAMASYQDQGSKGTTRLHMDMADALNVMTYASDCPDGSPGCAAWDLFRPEDSAKLRVYLKKKLPAGSTPMDPIHGQQVYLNEVMRKELAEELGVYSYRVYQRPGEAIFIPAGCAHQVCNLADCIKVAVDFVSPENVQRCEKLTQEFREQNQSKVWKEDVLQLKTMMWFAWLSCCQQLEERKRNQMNGSPTRNSREDIVD</sequence>
<dbReference type="PANTHER" id="PTHR12549:SF38">
    <property type="entry name" value="JMJC DOMAIN-CONTAINING HISTONE DEMETHYLASE 2, ISOFORM A"/>
    <property type="match status" value="1"/>
</dbReference>
<feature type="compositionally biased region" description="Polar residues" evidence="4">
    <location>
        <begin position="628"/>
        <end position="639"/>
    </location>
</feature>
<dbReference type="GO" id="GO:0000118">
    <property type="term" value="C:histone deacetylase complex"/>
    <property type="evidence" value="ECO:0007669"/>
    <property type="project" value="TreeGrafter"/>
</dbReference>
<dbReference type="AlphaFoldDB" id="A0AA38UGQ7"/>
<accession>A0AA38UGQ7</accession>
<dbReference type="GO" id="GO:0032454">
    <property type="term" value="F:histone H3K9 demethylase activity"/>
    <property type="evidence" value="ECO:0007669"/>
    <property type="project" value="InterPro"/>
</dbReference>
<gene>
    <name evidence="6" type="ORF">F5878DRAFT_65314</name>
</gene>
<feature type="compositionally biased region" description="Low complexity" evidence="4">
    <location>
        <begin position="790"/>
        <end position="799"/>
    </location>
</feature>
<dbReference type="InterPro" id="IPR003347">
    <property type="entry name" value="JmjC_dom"/>
</dbReference>
<feature type="domain" description="JmjC" evidence="5">
    <location>
        <begin position="850"/>
        <end position="1022"/>
    </location>
</feature>
<evidence type="ECO:0000313" key="6">
    <source>
        <dbReference type="EMBL" id="KAJ3840555.1"/>
    </source>
</evidence>
<evidence type="ECO:0000313" key="7">
    <source>
        <dbReference type="Proteomes" id="UP001163846"/>
    </source>
</evidence>
<evidence type="ECO:0000256" key="2">
    <source>
        <dbReference type="ARBA" id="ARBA00022723"/>
    </source>
</evidence>
<dbReference type="GO" id="GO:0000785">
    <property type="term" value="C:chromatin"/>
    <property type="evidence" value="ECO:0007669"/>
    <property type="project" value="TreeGrafter"/>
</dbReference>
<dbReference type="SUPFAM" id="SSF51197">
    <property type="entry name" value="Clavaminate synthase-like"/>
    <property type="match status" value="1"/>
</dbReference>
<keyword evidence="2" id="KW-0479">Metal-binding</keyword>
<name>A0AA38UGQ7_9AGAR</name>
<dbReference type="GO" id="GO:0046872">
    <property type="term" value="F:metal ion binding"/>
    <property type="evidence" value="ECO:0007669"/>
    <property type="project" value="UniProtKB-KW"/>
</dbReference>
<dbReference type="Pfam" id="PF02373">
    <property type="entry name" value="JmjC"/>
    <property type="match status" value="1"/>
</dbReference>
<feature type="compositionally biased region" description="Polar residues" evidence="4">
    <location>
        <begin position="521"/>
        <end position="536"/>
    </location>
</feature>
<dbReference type="PROSITE" id="PS51184">
    <property type="entry name" value="JMJC"/>
    <property type="match status" value="1"/>
</dbReference>
<feature type="compositionally biased region" description="Polar residues" evidence="4">
    <location>
        <begin position="166"/>
        <end position="184"/>
    </location>
</feature>
<feature type="compositionally biased region" description="Low complexity" evidence="4">
    <location>
        <begin position="608"/>
        <end position="623"/>
    </location>
</feature>
<dbReference type="GO" id="GO:0003712">
    <property type="term" value="F:transcription coregulator activity"/>
    <property type="evidence" value="ECO:0007669"/>
    <property type="project" value="TreeGrafter"/>
</dbReference>
<dbReference type="EMBL" id="MU806074">
    <property type="protein sequence ID" value="KAJ3840555.1"/>
    <property type="molecule type" value="Genomic_DNA"/>
</dbReference>
<dbReference type="GO" id="GO:0031490">
    <property type="term" value="F:chromatin DNA binding"/>
    <property type="evidence" value="ECO:0007669"/>
    <property type="project" value="TreeGrafter"/>
</dbReference>
<feature type="region of interest" description="Disordered" evidence="4">
    <location>
        <begin position="99"/>
        <end position="147"/>
    </location>
</feature>
<feature type="compositionally biased region" description="Basic and acidic residues" evidence="4">
    <location>
        <begin position="642"/>
        <end position="651"/>
    </location>
</feature>
<feature type="compositionally biased region" description="Low complexity" evidence="4">
    <location>
        <begin position="662"/>
        <end position="675"/>
    </location>
</feature>
<evidence type="ECO:0000256" key="1">
    <source>
        <dbReference type="ARBA" id="ARBA00004123"/>
    </source>
</evidence>
<feature type="region of interest" description="Disordered" evidence="4">
    <location>
        <begin position="608"/>
        <end position="688"/>
    </location>
</feature>
<feature type="region of interest" description="Disordered" evidence="4">
    <location>
        <begin position="166"/>
        <end position="224"/>
    </location>
</feature>
<feature type="compositionally biased region" description="Polar residues" evidence="4">
    <location>
        <begin position="75"/>
        <end position="86"/>
    </location>
</feature>
<proteinExistence type="predicted"/>
<dbReference type="GO" id="GO:0006357">
    <property type="term" value="P:regulation of transcription by RNA polymerase II"/>
    <property type="evidence" value="ECO:0007669"/>
    <property type="project" value="TreeGrafter"/>
</dbReference>
<protein>
    <recommendedName>
        <fullName evidence="5">JmjC domain-containing protein</fullName>
    </recommendedName>
</protein>
<evidence type="ECO:0000259" key="5">
    <source>
        <dbReference type="PROSITE" id="PS51184"/>
    </source>
</evidence>
<feature type="region of interest" description="Disordered" evidence="4">
    <location>
        <begin position="1"/>
        <end position="86"/>
    </location>
</feature>
<keyword evidence="3" id="KW-0539">Nucleus</keyword>
<feature type="compositionally biased region" description="Basic and acidic residues" evidence="4">
    <location>
        <begin position="509"/>
        <end position="518"/>
    </location>
</feature>
<feature type="region of interest" description="Disordered" evidence="4">
    <location>
        <begin position="783"/>
        <end position="812"/>
    </location>
</feature>
<dbReference type="SMART" id="SM00558">
    <property type="entry name" value="JmjC"/>
    <property type="match status" value="1"/>
</dbReference>
<comment type="subcellular location">
    <subcellularLocation>
        <location evidence="1">Nucleus</location>
    </subcellularLocation>
</comment>
<evidence type="ECO:0000256" key="4">
    <source>
        <dbReference type="SAM" id="MobiDB-lite"/>
    </source>
</evidence>